<keyword evidence="2" id="KW-1133">Transmembrane helix</keyword>
<reference evidence="4 5" key="1">
    <citation type="submission" date="2019-02" db="EMBL/GenBank/DDBJ databases">
        <title>High diversity of culturable Acinetobacter species in natural soil and water ecosystems.</title>
        <authorList>
            <person name="Radolfova-Krizova L."/>
            <person name="Nemec A."/>
        </authorList>
    </citation>
    <scope>NUCLEOTIDE SEQUENCE [LARGE SCALE GENOMIC DNA]</scope>
    <source>
        <strain evidence="4 5">ANC 4281</strain>
    </source>
</reference>
<dbReference type="EMBL" id="SJOA01000005">
    <property type="protein sequence ID" value="TCB60317.1"/>
    <property type="molecule type" value="Genomic_DNA"/>
</dbReference>
<dbReference type="Pfam" id="PF13250">
    <property type="entry name" value="SNIPE"/>
    <property type="match status" value="1"/>
</dbReference>
<dbReference type="AlphaFoldDB" id="A0A4V2LPY1"/>
<dbReference type="Proteomes" id="UP000291380">
    <property type="component" value="Unassembled WGS sequence"/>
</dbReference>
<evidence type="ECO:0000313" key="4">
    <source>
        <dbReference type="EMBL" id="TCB60317.1"/>
    </source>
</evidence>
<feature type="domain" description="SNIPE associated" evidence="3">
    <location>
        <begin position="200"/>
        <end position="303"/>
    </location>
</feature>
<feature type="transmembrane region" description="Helical" evidence="2">
    <location>
        <begin position="6"/>
        <end position="23"/>
    </location>
</feature>
<evidence type="ECO:0000256" key="2">
    <source>
        <dbReference type="SAM" id="Phobius"/>
    </source>
</evidence>
<evidence type="ECO:0000256" key="1">
    <source>
        <dbReference type="SAM" id="Coils"/>
    </source>
</evidence>
<evidence type="ECO:0000313" key="5">
    <source>
        <dbReference type="Proteomes" id="UP000291380"/>
    </source>
</evidence>
<keyword evidence="2" id="KW-0812">Transmembrane</keyword>
<keyword evidence="2" id="KW-0472">Membrane</keyword>
<comment type="caution">
    <text evidence="4">The sequence shown here is derived from an EMBL/GenBank/DDBJ whole genome shotgun (WGS) entry which is preliminary data.</text>
</comment>
<name>A0A4V2LPY1_9GAMM</name>
<accession>A0A4V2LPY1</accession>
<sequence>MIYLSVITIITIIILAVLLYRAIKLVKEKQVNLESLQANLDRTRTNLAVHEQKNDELHHELNRFRAEAGTLRNKVEKLSQFQHILNIEQYVAERQNQVENFVEATKIEAESLLQGMKAYIEKVRHYLDSYEKNSKQKLEIEAREQLHGFYNQAMQQQNLTAISRALEHKINGYGSEYLFPAHTLLDELIDGYDHIDSALHLDEVRRKIKNAIDHHGVGDCDYVEEKRRLSAIALVTHVFNSKADLYLSRLRHDNLGELIQSLQDDFILINHYGAAFSYARIHESFLNLRLEELKFAALVLEFKEKQQEQQTQMQVHMMEG</sequence>
<keyword evidence="1" id="KW-0175">Coiled coil</keyword>
<feature type="coiled-coil region" evidence="1">
    <location>
        <begin position="26"/>
        <end position="74"/>
    </location>
</feature>
<protein>
    <submittedName>
        <fullName evidence="4">DUF4041 domain-containing protein</fullName>
    </submittedName>
</protein>
<evidence type="ECO:0000259" key="3">
    <source>
        <dbReference type="Pfam" id="PF13250"/>
    </source>
</evidence>
<organism evidence="4 5">
    <name type="scientific">Acinetobacter terrae</name>
    <dbReference type="NCBI Taxonomy" id="2731247"/>
    <lineage>
        <taxon>Bacteria</taxon>
        <taxon>Pseudomonadati</taxon>
        <taxon>Pseudomonadota</taxon>
        <taxon>Gammaproteobacteria</taxon>
        <taxon>Moraxellales</taxon>
        <taxon>Moraxellaceae</taxon>
        <taxon>Acinetobacter</taxon>
        <taxon>Acinetobacter Taxon 24</taxon>
    </lineage>
</organism>
<proteinExistence type="predicted"/>
<dbReference type="RefSeq" id="WP_067723625.1">
    <property type="nucleotide sequence ID" value="NZ_JABERI010000022.1"/>
</dbReference>
<gene>
    <name evidence="4" type="ORF">E0H85_05980</name>
</gene>
<dbReference type="InterPro" id="IPR025280">
    <property type="entry name" value="SNIPE"/>
</dbReference>
<dbReference type="OrthoDB" id="9811665at2"/>